<dbReference type="PROSITE" id="PS51747">
    <property type="entry name" value="CYT_DCMP_DEAMINASES_2"/>
    <property type="match status" value="1"/>
</dbReference>
<dbReference type="CDD" id="cd01285">
    <property type="entry name" value="nucleoside_deaminase"/>
    <property type="match status" value="1"/>
</dbReference>
<dbReference type="GO" id="GO:0052717">
    <property type="term" value="F:tRNA-specific adenosine-34 deaminase activity"/>
    <property type="evidence" value="ECO:0007669"/>
    <property type="project" value="UniProtKB-EC"/>
</dbReference>
<dbReference type="GO" id="GO:0008270">
    <property type="term" value="F:zinc ion binding"/>
    <property type="evidence" value="ECO:0007669"/>
    <property type="project" value="InterPro"/>
</dbReference>
<dbReference type="PANTHER" id="PTHR11079">
    <property type="entry name" value="CYTOSINE DEAMINASE FAMILY MEMBER"/>
    <property type="match status" value="1"/>
</dbReference>
<evidence type="ECO:0000256" key="2">
    <source>
        <dbReference type="ARBA" id="ARBA00022833"/>
    </source>
</evidence>
<comment type="caution">
    <text evidence="4">The sequence shown here is derived from an EMBL/GenBank/DDBJ whole genome shotgun (WGS) entry which is preliminary data.</text>
</comment>
<dbReference type="PROSITE" id="PS00903">
    <property type="entry name" value="CYT_DCMP_DEAMINASES_1"/>
    <property type="match status" value="1"/>
</dbReference>
<evidence type="ECO:0000313" key="4">
    <source>
        <dbReference type="EMBL" id="GAG85941.1"/>
    </source>
</evidence>
<dbReference type="InterPro" id="IPR002125">
    <property type="entry name" value="CMP_dCMP_dom"/>
</dbReference>
<dbReference type="EMBL" id="BART01011503">
    <property type="protein sequence ID" value="GAG85941.1"/>
    <property type="molecule type" value="Genomic_DNA"/>
</dbReference>
<dbReference type="InterPro" id="IPR016193">
    <property type="entry name" value="Cytidine_deaminase-like"/>
</dbReference>
<dbReference type="AlphaFoldDB" id="X1CNW4"/>
<sequence>MKSSIFGIDRDVWFMQQALKEAHKAYAKDEVPIGAVVVNAKGAIIARAHNYVEKKHTQLAHAEMRAIEKAGKKISDWRLNDCWIFVTLEPCKMCIGLIMLSRMKGLVYGAASPLFGFHLDKPDNIQVYKRDALVIIDGIEKGSAEALLKLFFQQKRNKEGE</sequence>
<evidence type="ECO:0000256" key="1">
    <source>
        <dbReference type="ARBA" id="ARBA00022723"/>
    </source>
</evidence>
<name>X1CNW4_9ZZZZ</name>
<keyword evidence="1" id="KW-0479">Metal-binding</keyword>
<dbReference type="Pfam" id="PF00383">
    <property type="entry name" value="dCMP_cyt_deam_1"/>
    <property type="match status" value="1"/>
</dbReference>
<accession>X1CNW4</accession>
<evidence type="ECO:0000259" key="3">
    <source>
        <dbReference type="PROSITE" id="PS51747"/>
    </source>
</evidence>
<gene>
    <name evidence="4" type="ORF">S01H4_24483</name>
</gene>
<reference evidence="4" key="1">
    <citation type="journal article" date="2014" name="Front. Microbiol.">
        <title>High frequency of phylogenetically diverse reductive dehalogenase-homologous genes in deep subseafloor sedimentary metagenomes.</title>
        <authorList>
            <person name="Kawai M."/>
            <person name="Futagami T."/>
            <person name="Toyoda A."/>
            <person name="Takaki Y."/>
            <person name="Nishi S."/>
            <person name="Hori S."/>
            <person name="Arai W."/>
            <person name="Tsubouchi T."/>
            <person name="Morono Y."/>
            <person name="Uchiyama I."/>
            <person name="Ito T."/>
            <person name="Fujiyama A."/>
            <person name="Inagaki F."/>
            <person name="Takami H."/>
        </authorList>
    </citation>
    <scope>NUCLEOTIDE SEQUENCE</scope>
    <source>
        <strain evidence="4">Expedition CK06-06</strain>
    </source>
</reference>
<protein>
    <recommendedName>
        <fullName evidence="3">CMP/dCMP-type deaminase domain-containing protein</fullName>
    </recommendedName>
</protein>
<dbReference type="Gene3D" id="3.40.140.10">
    <property type="entry name" value="Cytidine Deaminase, domain 2"/>
    <property type="match status" value="1"/>
</dbReference>
<proteinExistence type="predicted"/>
<feature type="domain" description="CMP/dCMP-type deaminase" evidence="3">
    <location>
        <begin position="9"/>
        <end position="128"/>
    </location>
</feature>
<organism evidence="4">
    <name type="scientific">marine sediment metagenome</name>
    <dbReference type="NCBI Taxonomy" id="412755"/>
    <lineage>
        <taxon>unclassified sequences</taxon>
        <taxon>metagenomes</taxon>
        <taxon>ecological metagenomes</taxon>
    </lineage>
</organism>
<keyword evidence="2" id="KW-0862">Zinc</keyword>
<dbReference type="GO" id="GO:0002100">
    <property type="term" value="P:tRNA wobble adenosine to inosine editing"/>
    <property type="evidence" value="ECO:0007669"/>
    <property type="project" value="InterPro"/>
</dbReference>
<dbReference type="InterPro" id="IPR016192">
    <property type="entry name" value="APOBEC/CMP_deaminase_Zn-bd"/>
</dbReference>
<dbReference type="SUPFAM" id="SSF53927">
    <property type="entry name" value="Cytidine deaminase-like"/>
    <property type="match status" value="1"/>
</dbReference>
<dbReference type="PANTHER" id="PTHR11079:SF202">
    <property type="entry name" value="TRNA-SPECIFIC ADENOSINE DEAMINASE"/>
    <property type="match status" value="1"/>
</dbReference>